<dbReference type="SUPFAM" id="SSF103647">
    <property type="entry name" value="TSP type-3 repeat"/>
    <property type="match status" value="2"/>
</dbReference>
<accession>A0A448PEL4</accession>
<dbReference type="InterPro" id="IPR001611">
    <property type="entry name" value="Leu-rich_rpt"/>
</dbReference>
<name>A0A448PEL4_9ACTO</name>
<comment type="subcellular location">
    <subcellularLocation>
        <location evidence="1">Cell envelope</location>
    </subcellularLocation>
</comment>
<dbReference type="InterPro" id="IPR003367">
    <property type="entry name" value="Thrombospondin_3-like_rpt"/>
</dbReference>
<dbReference type="InterPro" id="IPR028974">
    <property type="entry name" value="TSP_type-3_rpt"/>
</dbReference>
<dbReference type="SUPFAM" id="SSF52058">
    <property type="entry name" value="L domain-like"/>
    <property type="match status" value="5"/>
</dbReference>
<dbReference type="InterPro" id="IPR028994">
    <property type="entry name" value="Integrin_alpha_N"/>
</dbReference>
<dbReference type="GO" id="GO:0030313">
    <property type="term" value="C:cell envelope"/>
    <property type="evidence" value="ECO:0007669"/>
    <property type="project" value="UniProtKB-SubCell"/>
</dbReference>
<proteinExistence type="predicted"/>
<dbReference type="Gene3D" id="2.60.40.4270">
    <property type="entry name" value="Listeria-Bacteroides repeat domain"/>
    <property type="match status" value="3"/>
</dbReference>
<gene>
    <name evidence="5" type="primary">inlJ_1</name>
    <name evidence="5" type="ORF">NCTC13354_01094</name>
</gene>
<dbReference type="InterPro" id="IPR052574">
    <property type="entry name" value="CDIRP"/>
</dbReference>
<evidence type="ECO:0000256" key="1">
    <source>
        <dbReference type="ARBA" id="ARBA00004196"/>
    </source>
</evidence>
<dbReference type="GO" id="GO:0035591">
    <property type="term" value="F:signaling adaptor activity"/>
    <property type="evidence" value="ECO:0007669"/>
    <property type="project" value="TreeGrafter"/>
</dbReference>
<dbReference type="InterPro" id="IPR013378">
    <property type="entry name" value="InlB-like_B-rpt"/>
</dbReference>
<dbReference type="KEGG" id="tbw:NCTC13354_01094"/>
<dbReference type="NCBIfam" id="TIGR02543">
    <property type="entry name" value="List_Bact_rpt"/>
    <property type="match status" value="3"/>
</dbReference>
<dbReference type="PANTHER" id="PTHR47566">
    <property type="match status" value="1"/>
</dbReference>
<sequence length="2415" mass="265613">MPNSLHVHYINYSKGKALNTSFLRGWKGRFQQARSVTAALAAAALLGVGFTSPVHAATVDDGATTASHTESTNTSIAVDEANFPDPAFREHVASKLDLDGDGQLSEAERNAVTELRLTWHELTSAKGIEHFPNLEKLRVDRNELTELDVSQNTKLVVLEAWDNQLTELDVTALPNLKELNVSGNPDLQNLDLSNNVNMYSLELDNHMWPVQGWENIKPIFVTLHGVPIAEDTGEVDTGHLGELFDPRSTTRLDNGKIENGKLFLLDREFDVWWVTARAIHVRIVAPKIIMYGVTFEMNGHGEVVFAQLVEEGGTATEPDTPTADGFEFDGWYADAEFTTPFDFAAPVTGDVTVYAKWKDMGDDDGDGVANWADKCPDTAEGVQVDGDGCEIVLVVVSEVAEPVYSAQDGGIVIPTVEGVEYLVNGEVVSGTVQVAPGTVTNVTARAVDGYEIADGVVVEWNVQARLQPRPFAQDIPIDEVHFPDSVFRQYIAEKFDKNNDGTLKESERWGALIHLPDSGVTSAKGIEYFQYLRTLNLKNNELTEIDVSWNPILQVLTLDQNQITELDISKNPRLETVSFEDNQVKELDASNLPKLYSIYAQNNGLTSLNVKNSPELNRMSLHNNQLSELDLSENPDLERLFVPQNNLTTLDVSNNPKLVYLDVQKNKLTSLNVSNLENLDRLWANDNALTTLDVSTNKNLTWLLVENNQLTEVNTSGLEKLIYVYVHNNKLTELDITQSENVRWLHMRNNKIADIDLSNNTALEILGASNNYLTELNFVGEHLERLYADRNALTAIDLTKSPKLQILDLSGNHLTGVDVSNNPELTHLTVWLNKLTDLDLSNNKKIQQLEINYDLWPVVGAEDLDLKNLKLLGLPIVKSTKQLDTSRLGDLFDPDKIEKVLNGKIEDGKLYVDDEGLSVNWVSPSGVYMAVYSANTYSHQVTFEMNGQGEQVPVQLVLDGQKVAAPEAPAADGFEFDGWYADAELTTPFDFDAAVTGDVTVYAKWKDMGDDDNDGVPNWKDECPASAYKAVDERGCTKAPELRNVVDVVNGTVGKEIKQKVADDHSYGGFWNVQCVADGLPEGLTVQSNDFVRGCELTGTPTEAVDNKVITLRITADPIEDDNPNVPLPATFILNIVEPAPKPVENQLPIDEVNFPDPVLRKYVADEFDWHNDGKLTDSERNSVKNINLEKAGLTSLKGIEHFPYLANLNVSGNQLTEVDVSANQKLRFLNLNNNQVEEIDVSNNPDLRQLFADNNKLTALDVSDKPELSEIRVRNNALTSLDLTNSPKMSWIFADNNQLTELDVSENPKLERLYVPNNNLTSIDVSNNPKLYYFNVQKNKLTELDVSTNKELERLWANDNALTTLDVSKNRYLRWLIVNDNQLTEVNTSGLGNLIYVYVHNNKLTALDVKHSEGIEWLYARNNNLEKIDLSRNGALEVLDVSNNYLSELNFVGLHLEELYAQTNNVTSVDLTKAKKLKIANLSGNQLSAIDVSKNPELTYLTLWLNDDLTALDVSNNKKLERLNINYELWPLASAEGLELETLGLFGLPTVKSTKQLITDGLGDLYDPEAASEAANAEVRDGKLFIVDESKGISWVSPSGLNLIVFSANTYSHQVMFDMGGRGEQVPVQLVLDGQKATTPDVPVADGFEFEGWFADAEFATAFDFDTAITADVTVYAKWKDVGDDDGDGVPNWADKCPDTAEGVKVDDDGCEILPVVVSEVAEPVYSAEAGGIVIPTVEGVEYVVGGEVVSGTVEVLPGTVTDVTARAVDGYTIAEDVVVDWTVKVPLPPKPEAVTEYGDWVDGEADADQRIVHQARTVKNIDWTWRAAEGKWAEMVFEFTQTRIRPMTAEEIDALTVVVSEVAEPVYSAEAGGIVIPTVEGVEYLVGGEVVTGTVEVLPGTVTDVTARAVEGYKLTEDVVAQWSVKAPLPPKPEAVTEYGEWVDGEVNKAERVVIQTRTVKNIDWTWRAAEGTWAEVTFEFTQTRIRPMTAEEIDALTVVVSEVAEPEYSAEAGGIVIPTVEGVEYLVDGDVVSGTVKMNPGTVTDVTARAVEGYKLAEDVIAQWTVEAPLPPKPDVVTEYGDWVDGEADLEQRIVHQTRTVTTTDWTWSASEAAWIETEVEFEETRTRPMTDEEIAELTPAPEPEPVPSCVVADGLKVGSRASGVLGDATGDGIADVWSVDSDGRVHFYAGNGQGGIYGVGVVACDQGQITSITPIPDVNGDNRSDLLVRHSDGTMHYYYSDGGGALSYGKQAGRGWNGMDNIIYVGRFGSDHVLVARQVDNGRLFAYNVRTNGLNGRGQVGHGWGRTTMILAPGQFTGDGNPDLIGIRDDGRMFAYRGHADGTFSGAGQVGHGWAGFSHVTIPGDLNGDGRRDLLGVRTDGRMFFYRNLGNSRWGHPIQVGHGWHDMHILS</sequence>
<dbReference type="Pfam" id="PF02412">
    <property type="entry name" value="TSP_3"/>
    <property type="match status" value="3"/>
</dbReference>
<dbReference type="PANTHER" id="PTHR47566:SF1">
    <property type="entry name" value="PROTEIN NUD1"/>
    <property type="match status" value="1"/>
</dbReference>
<dbReference type="InterPro" id="IPR003591">
    <property type="entry name" value="Leu-rich_rpt_typical-subtyp"/>
</dbReference>
<keyword evidence="6" id="KW-1185">Reference proteome</keyword>
<dbReference type="EMBL" id="LR134476">
    <property type="protein sequence ID" value="VEI13379.1"/>
    <property type="molecule type" value="Genomic_DNA"/>
</dbReference>
<dbReference type="Gene3D" id="3.80.10.10">
    <property type="entry name" value="Ribonuclease Inhibitor"/>
    <property type="match status" value="5"/>
</dbReference>
<dbReference type="Pfam" id="PF09479">
    <property type="entry name" value="Flg_new"/>
    <property type="match status" value="3"/>
</dbReference>
<dbReference type="InterPro" id="IPR013517">
    <property type="entry name" value="FG-GAP"/>
</dbReference>
<dbReference type="InterPro" id="IPR042229">
    <property type="entry name" value="Listeria/Bacterioides_rpt_sf"/>
</dbReference>
<protein>
    <submittedName>
        <fullName evidence="5">Internalin-J</fullName>
    </submittedName>
</protein>
<dbReference type="InterPro" id="IPR032675">
    <property type="entry name" value="LRR_dom_sf"/>
</dbReference>
<keyword evidence="4" id="KW-0677">Repeat</keyword>
<dbReference type="Proteomes" id="UP000269542">
    <property type="component" value="Chromosome"/>
</dbReference>
<evidence type="ECO:0000256" key="3">
    <source>
        <dbReference type="ARBA" id="ARBA00022729"/>
    </source>
</evidence>
<evidence type="ECO:0000256" key="4">
    <source>
        <dbReference type="ARBA" id="ARBA00022737"/>
    </source>
</evidence>
<dbReference type="SUPFAM" id="SSF69318">
    <property type="entry name" value="Integrin alpha N-terminal domain"/>
    <property type="match status" value="1"/>
</dbReference>
<dbReference type="SMART" id="SM00365">
    <property type="entry name" value="LRR_SD22"/>
    <property type="match status" value="7"/>
</dbReference>
<dbReference type="GO" id="GO:0007155">
    <property type="term" value="P:cell adhesion"/>
    <property type="evidence" value="ECO:0007669"/>
    <property type="project" value="InterPro"/>
</dbReference>
<evidence type="ECO:0000256" key="2">
    <source>
        <dbReference type="ARBA" id="ARBA00022614"/>
    </source>
</evidence>
<dbReference type="SMART" id="SM00369">
    <property type="entry name" value="LRR_TYP"/>
    <property type="match status" value="7"/>
</dbReference>
<keyword evidence="3" id="KW-0732">Signal</keyword>
<dbReference type="GO" id="GO:0005509">
    <property type="term" value="F:calcium ion binding"/>
    <property type="evidence" value="ECO:0007669"/>
    <property type="project" value="InterPro"/>
</dbReference>
<evidence type="ECO:0000313" key="5">
    <source>
        <dbReference type="EMBL" id="VEI13379.1"/>
    </source>
</evidence>
<dbReference type="SMART" id="SM00364">
    <property type="entry name" value="LRR_BAC"/>
    <property type="match status" value="16"/>
</dbReference>
<dbReference type="Pfam" id="PF13517">
    <property type="entry name" value="FG-GAP_3"/>
    <property type="match status" value="1"/>
</dbReference>
<evidence type="ECO:0000313" key="6">
    <source>
        <dbReference type="Proteomes" id="UP000269542"/>
    </source>
</evidence>
<organism evidence="5 6">
    <name type="scientific">Trueperella bialowiezensis</name>
    <dbReference type="NCBI Taxonomy" id="312285"/>
    <lineage>
        <taxon>Bacteria</taxon>
        <taxon>Bacillati</taxon>
        <taxon>Actinomycetota</taxon>
        <taxon>Actinomycetes</taxon>
        <taxon>Actinomycetales</taxon>
        <taxon>Actinomycetaceae</taxon>
        <taxon>Trueperella</taxon>
    </lineage>
</organism>
<reference evidence="5 6" key="1">
    <citation type="submission" date="2018-12" db="EMBL/GenBank/DDBJ databases">
        <authorList>
            <consortium name="Pathogen Informatics"/>
        </authorList>
    </citation>
    <scope>NUCLEOTIDE SEQUENCE [LARGE SCALE GENOMIC DNA]</scope>
    <source>
        <strain evidence="5 6">NCTC13354</strain>
    </source>
</reference>
<keyword evidence="2" id="KW-0433">Leucine-rich repeat</keyword>
<dbReference type="PROSITE" id="PS51450">
    <property type="entry name" value="LRR"/>
    <property type="match status" value="1"/>
</dbReference>